<dbReference type="InterPro" id="IPR002528">
    <property type="entry name" value="MATE_fam"/>
</dbReference>
<dbReference type="NCBIfam" id="TIGR00797">
    <property type="entry name" value="matE"/>
    <property type="match status" value="1"/>
</dbReference>
<keyword evidence="12" id="KW-1185">Reference proteome</keyword>
<keyword evidence="4" id="KW-0813">Transport</keyword>
<evidence type="ECO:0000256" key="8">
    <source>
        <dbReference type="ARBA" id="ARBA00023136"/>
    </source>
</evidence>
<comment type="subcellular location">
    <subcellularLocation>
        <location evidence="1">Cell membrane</location>
        <topology evidence="1">Multi-pass membrane protein</topology>
    </subcellularLocation>
</comment>
<dbReference type="GO" id="GO:0042910">
    <property type="term" value="F:xenobiotic transmembrane transporter activity"/>
    <property type="evidence" value="ECO:0007669"/>
    <property type="project" value="InterPro"/>
</dbReference>
<evidence type="ECO:0000256" key="10">
    <source>
        <dbReference type="SAM" id="Phobius"/>
    </source>
</evidence>
<dbReference type="Proteomes" id="UP000632659">
    <property type="component" value="Unassembled WGS sequence"/>
</dbReference>
<feature type="transmembrane region" description="Helical" evidence="10">
    <location>
        <begin position="176"/>
        <end position="196"/>
    </location>
</feature>
<comment type="caution">
    <text evidence="11">The sequence shown here is derived from an EMBL/GenBank/DDBJ whole genome shotgun (WGS) entry which is preliminary data.</text>
</comment>
<dbReference type="GO" id="GO:0015297">
    <property type="term" value="F:antiporter activity"/>
    <property type="evidence" value="ECO:0007669"/>
    <property type="project" value="InterPro"/>
</dbReference>
<keyword evidence="5" id="KW-1003">Cell membrane</keyword>
<reference evidence="11" key="1">
    <citation type="submission" date="2020-08" db="EMBL/GenBank/DDBJ databases">
        <title>Genome public.</title>
        <authorList>
            <person name="Liu C."/>
            <person name="Sun Q."/>
        </authorList>
    </citation>
    <scope>NUCLEOTIDE SEQUENCE</scope>
    <source>
        <strain evidence="11">NSJ-15</strain>
    </source>
</reference>
<dbReference type="InterPro" id="IPR051327">
    <property type="entry name" value="MATE_MepA_subfamily"/>
</dbReference>
<keyword evidence="8 10" id="KW-0472">Membrane</keyword>
<name>A0A8J6TPL4_9FIRM</name>
<dbReference type="GO" id="GO:0046677">
    <property type="term" value="P:response to antibiotic"/>
    <property type="evidence" value="ECO:0007669"/>
    <property type="project" value="UniProtKB-KW"/>
</dbReference>
<dbReference type="OrthoDB" id="9811110at2"/>
<dbReference type="InterPro" id="IPR045070">
    <property type="entry name" value="MATE_MepA-like"/>
</dbReference>
<dbReference type="GO" id="GO:0005886">
    <property type="term" value="C:plasma membrane"/>
    <property type="evidence" value="ECO:0007669"/>
    <property type="project" value="UniProtKB-SubCell"/>
</dbReference>
<evidence type="ECO:0000256" key="6">
    <source>
        <dbReference type="ARBA" id="ARBA00022692"/>
    </source>
</evidence>
<evidence type="ECO:0000256" key="9">
    <source>
        <dbReference type="ARBA" id="ARBA00023251"/>
    </source>
</evidence>
<feature type="transmembrane region" description="Helical" evidence="10">
    <location>
        <begin position="101"/>
        <end position="123"/>
    </location>
</feature>
<keyword evidence="7 10" id="KW-1133">Transmembrane helix</keyword>
<evidence type="ECO:0000256" key="5">
    <source>
        <dbReference type="ARBA" id="ARBA00022475"/>
    </source>
</evidence>
<sequence>MELDILAAQTNDLGTLPIKKLLLRLAAPAILAQLINVLYNIVDRIYIGNMQGIGHLALTGVGLTFPIITLISAFAAMIGMGGAPLMSMSLGEKNMVRAQKILSTCMAALIVLAVVLTAVFMIWKRPFLFAFGASGDTISYADEYISIYLLGSVFVMISLGLNSFITAQGFSKMGMLTVLIGAAANIVLDPIFIFVFQLGVRGAAIATVISQGISAAWVLLFLFGKKATVKLRRKTFQFEWKVLLSVVALGISPFIMQSTESLVMIVLNSQLQRYGNDYYVGAMTIISSVSQITMMPLMGLAQGAQPIISYNYGAGQLGRVRQGYRLLIRVCVIYATILWLSCMLIPQIFIRIFNSDPQLVSTAVPALRIQMGMIFAMGVQNSCQQSFLALGQAKISVFLALLRKVILLIPLALIFPLFMGVNGVFYAQPVADILAATSTAICFALFCKKHLHKQEETSAE</sequence>
<dbReference type="PIRSF" id="PIRSF006603">
    <property type="entry name" value="DinF"/>
    <property type="match status" value="1"/>
</dbReference>
<dbReference type="AlphaFoldDB" id="A0A8J6TPL4"/>
<comment type="similarity">
    <text evidence="2">Belongs to the multi antimicrobial extrusion (MATE) (TC 2.A.66.1) family. MepA subfamily.</text>
</comment>
<dbReference type="CDD" id="cd13143">
    <property type="entry name" value="MATE_MepA_like"/>
    <property type="match status" value="1"/>
</dbReference>
<gene>
    <name evidence="11" type="ORF">H8702_04130</name>
</gene>
<proteinExistence type="inferred from homology"/>
<evidence type="ECO:0000256" key="7">
    <source>
        <dbReference type="ARBA" id="ARBA00022989"/>
    </source>
</evidence>
<evidence type="ECO:0000256" key="3">
    <source>
        <dbReference type="ARBA" id="ARBA00022106"/>
    </source>
</evidence>
<evidence type="ECO:0000256" key="1">
    <source>
        <dbReference type="ARBA" id="ARBA00004651"/>
    </source>
</evidence>
<feature type="transmembrane region" description="Helical" evidence="10">
    <location>
        <begin position="359"/>
        <end position="379"/>
    </location>
</feature>
<evidence type="ECO:0000256" key="2">
    <source>
        <dbReference type="ARBA" id="ARBA00008417"/>
    </source>
</evidence>
<feature type="transmembrane region" description="Helical" evidence="10">
    <location>
        <begin position="143"/>
        <end position="164"/>
    </location>
</feature>
<feature type="transmembrane region" description="Helical" evidence="10">
    <location>
        <begin position="202"/>
        <end position="223"/>
    </location>
</feature>
<feature type="transmembrane region" description="Helical" evidence="10">
    <location>
        <begin position="326"/>
        <end position="353"/>
    </location>
</feature>
<dbReference type="PANTHER" id="PTHR43823">
    <property type="entry name" value="SPORULATION PROTEIN YKVU"/>
    <property type="match status" value="1"/>
</dbReference>
<dbReference type="PANTHER" id="PTHR43823:SF3">
    <property type="entry name" value="MULTIDRUG EXPORT PROTEIN MEPA"/>
    <property type="match status" value="1"/>
</dbReference>
<evidence type="ECO:0000313" key="12">
    <source>
        <dbReference type="Proteomes" id="UP000632659"/>
    </source>
</evidence>
<evidence type="ECO:0000256" key="4">
    <source>
        <dbReference type="ARBA" id="ARBA00022448"/>
    </source>
</evidence>
<dbReference type="EMBL" id="JACRTL010000001">
    <property type="protein sequence ID" value="MBC8610314.1"/>
    <property type="molecule type" value="Genomic_DNA"/>
</dbReference>
<feature type="transmembrane region" description="Helical" evidence="10">
    <location>
        <begin position="243"/>
        <end position="266"/>
    </location>
</feature>
<keyword evidence="6 10" id="KW-0812">Transmembrane</keyword>
<accession>A0A8J6TPL4</accession>
<keyword evidence="9" id="KW-0046">Antibiotic resistance</keyword>
<feature type="transmembrane region" description="Helical" evidence="10">
    <location>
        <begin position="53"/>
        <end position="80"/>
    </location>
</feature>
<feature type="transmembrane region" description="Helical" evidence="10">
    <location>
        <begin position="278"/>
        <end position="301"/>
    </location>
</feature>
<evidence type="ECO:0000313" key="11">
    <source>
        <dbReference type="EMBL" id="MBC8610314.1"/>
    </source>
</evidence>
<protein>
    <recommendedName>
        <fullName evidence="3">Multidrug export protein MepA</fullName>
    </recommendedName>
</protein>
<feature type="transmembrane region" description="Helical" evidence="10">
    <location>
        <begin position="21"/>
        <end position="41"/>
    </location>
</feature>
<organism evidence="11 12">
    <name type="scientific">Massiliimalia timonensis</name>
    <dbReference type="NCBI Taxonomy" id="1987501"/>
    <lineage>
        <taxon>Bacteria</taxon>
        <taxon>Bacillati</taxon>
        <taxon>Bacillota</taxon>
        <taxon>Clostridia</taxon>
        <taxon>Eubacteriales</taxon>
        <taxon>Oscillospiraceae</taxon>
        <taxon>Massiliimalia</taxon>
    </lineage>
</organism>
<feature type="transmembrane region" description="Helical" evidence="10">
    <location>
        <begin position="400"/>
        <end position="419"/>
    </location>
</feature>
<feature type="transmembrane region" description="Helical" evidence="10">
    <location>
        <begin position="425"/>
        <end position="446"/>
    </location>
</feature>
<dbReference type="InterPro" id="IPR048279">
    <property type="entry name" value="MdtK-like"/>
</dbReference>
<dbReference type="Pfam" id="PF01554">
    <property type="entry name" value="MatE"/>
    <property type="match status" value="2"/>
</dbReference>